<evidence type="ECO:0000313" key="3">
    <source>
        <dbReference type="Proteomes" id="UP000007015"/>
    </source>
</evidence>
<dbReference type="OMA" id="LLWENEC"/>
<evidence type="ECO:0000256" key="1">
    <source>
        <dbReference type="SAM" id="MobiDB-lite"/>
    </source>
</evidence>
<evidence type="ECO:0000313" key="2">
    <source>
        <dbReference type="EMBL" id="EEC66979.1"/>
    </source>
</evidence>
<name>B8BGX7_ORYSI</name>
<accession>B8BGX7</accession>
<evidence type="ECO:0008006" key="4">
    <source>
        <dbReference type="Google" id="ProtNLM"/>
    </source>
</evidence>
<proteinExistence type="predicted"/>
<dbReference type="AlphaFoldDB" id="B8BGX7"/>
<reference evidence="2 3" key="1">
    <citation type="journal article" date="2005" name="PLoS Biol.">
        <title>The genomes of Oryza sativa: a history of duplications.</title>
        <authorList>
            <person name="Yu J."/>
            <person name="Wang J."/>
            <person name="Lin W."/>
            <person name="Li S."/>
            <person name="Li H."/>
            <person name="Zhou J."/>
            <person name="Ni P."/>
            <person name="Dong W."/>
            <person name="Hu S."/>
            <person name="Zeng C."/>
            <person name="Zhang J."/>
            <person name="Zhang Y."/>
            <person name="Li R."/>
            <person name="Xu Z."/>
            <person name="Li S."/>
            <person name="Li X."/>
            <person name="Zheng H."/>
            <person name="Cong L."/>
            <person name="Lin L."/>
            <person name="Yin J."/>
            <person name="Geng J."/>
            <person name="Li G."/>
            <person name="Shi J."/>
            <person name="Liu J."/>
            <person name="Lv H."/>
            <person name="Li J."/>
            <person name="Wang J."/>
            <person name="Deng Y."/>
            <person name="Ran L."/>
            <person name="Shi X."/>
            <person name="Wang X."/>
            <person name="Wu Q."/>
            <person name="Li C."/>
            <person name="Ren X."/>
            <person name="Wang J."/>
            <person name="Wang X."/>
            <person name="Li D."/>
            <person name="Liu D."/>
            <person name="Zhang X."/>
            <person name="Ji Z."/>
            <person name="Zhao W."/>
            <person name="Sun Y."/>
            <person name="Zhang Z."/>
            <person name="Bao J."/>
            <person name="Han Y."/>
            <person name="Dong L."/>
            <person name="Ji J."/>
            <person name="Chen P."/>
            <person name="Wu S."/>
            <person name="Liu J."/>
            <person name="Xiao Y."/>
            <person name="Bu D."/>
            <person name="Tan J."/>
            <person name="Yang L."/>
            <person name="Ye C."/>
            <person name="Zhang J."/>
            <person name="Xu J."/>
            <person name="Zhou Y."/>
            <person name="Yu Y."/>
            <person name="Zhang B."/>
            <person name="Zhuang S."/>
            <person name="Wei H."/>
            <person name="Liu B."/>
            <person name="Lei M."/>
            <person name="Yu H."/>
            <person name="Li Y."/>
            <person name="Xu H."/>
            <person name="Wei S."/>
            <person name="He X."/>
            <person name="Fang L."/>
            <person name="Zhang Z."/>
            <person name="Zhang Y."/>
            <person name="Huang X."/>
            <person name="Su Z."/>
            <person name="Tong W."/>
            <person name="Li J."/>
            <person name="Tong Z."/>
            <person name="Li S."/>
            <person name="Ye J."/>
            <person name="Wang L."/>
            <person name="Fang L."/>
            <person name="Lei T."/>
            <person name="Chen C."/>
            <person name="Chen H."/>
            <person name="Xu Z."/>
            <person name="Li H."/>
            <person name="Huang H."/>
            <person name="Zhang F."/>
            <person name="Xu H."/>
            <person name="Li N."/>
            <person name="Zhao C."/>
            <person name="Li S."/>
            <person name="Dong L."/>
            <person name="Huang Y."/>
            <person name="Li L."/>
            <person name="Xi Y."/>
            <person name="Qi Q."/>
            <person name="Li W."/>
            <person name="Zhang B."/>
            <person name="Hu W."/>
            <person name="Zhang Y."/>
            <person name="Tian X."/>
            <person name="Jiao Y."/>
            <person name="Liang X."/>
            <person name="Jin J."/>
            <person name="Gao L."/>
            <person name="Zheng W."/>
            <person name="Hao B."/>
            <person name="Liu S."/>
            <person name="Wang W."/>
            <person name="Yuan L."/>
            <person name="Cao M."/>
            <person name="McDermott J."/>
            <person name="Samudrala R."/>
            <person name="Wang J."/>
            <person name="Wong G.K."/>
            <person name="Yang H."/>
        </authorList>
    </citation>
    <scope>NUCLEOTIDE SEQUENCE [LARGE SCALE GENOMIC DNA]</scope>
    <source>
        <strain evidence="3">cv. 93-11</strain>
    </source>
</reference>
<dbReference type="EMBL" id="CM000135">
    <property type="protein sequence ID" value="EEC66979.1"/>
    <property type="molecule type" value="Genomic_DNA"/>
</dbReference>
<sequence>MLWLHRSRVNWLKEGDRNTCFFHSRAVWRAKKNKISSLKDADDTVHNTATDIENMSTEYFSNIFTADQSLDPECVVRLFQQKVTEEMNDSLCAEFSEEEISHAMFQVGPLKAPGPDGFPARFYQRNWETLKDDVVGAMDHDSDSGSMHGIQPHTPFEPSLTPPDSPPDSTHQVHDRSPVPFAFQAKAFRDR</sequence>
<dbReference type="STRING" id="39946.B8BGX7"/>
<keyword evidence="3" id="KW-1185">Reference proteome</keyword>
<organism evidence="2 3">
    <name type="scientific">Oryza sativa subsp. indica</name>
    <name type="common">Rice</name>
    <dbReference type="NCBI Taxonomy" id="39946"/>
    <lineage>
        <taxon>Eukaryota</taxon>
        <taxon>Viridiplantae</taxon>
        <taxon>Streptophyta</taxon>
        <taxon>Embryophyta</taxon>
        <taxon>Tracheophyta</taxon>
        <taxon>Spermatophyta</taxon>
        <taxon>Magnoliopsida</taxon>
        <taxon>Liliopsida</taxon>
        <taxon>Poales</taxon>
        <taxon>Poaceae</taxon>
        <taxon>BOP clade</taxon>
        <taxon>Oryzoideae</taxon>
        <taxon>Oryzeae</taxon>
        <taxon>Oryzinae</taxon>
        <taxon>Oryza</taxon>
        <taxon>Oryza sativa</taxon>
    </lineage>
</organism>
<feature type="region of interest" description="Disordered" evidence="1">
    <location>
        <begin position="137"/>
        <end position="191"/>
    </location>
</feature>
<dbReference type="Proteomes" id="UP000007015">
    <property type="component" value="Chromosome 10"/>
</dbReference>
<dbReference type="HOGENOM" id="CLU_1423638_0_0_1"/>
<dbReference type="Gramene" id="BGIOSGA032951-TA">
    <property type="protein sequence ID" value="BGIOSGA032951-PA"/>
    <property type="gene ID" value="BGIOSGA032951"/>
</dbReference>
<gene>
    <name evidence="2" type="ORF">OsI_33652</name>
</gene>
<protein>
    <recommendedName>
        <fullName evidence="4">Retrotransposon protein, putative, unclassified</fullName>
    </recommendedName>
</protein>